<evidence type="ECO:0000313" key="1">
    <source>
        <dbReference type="EMBL" id="TDL20513.1"/>
    </source>
</evidence>
<accession>A0A4Y7PYN4</accession>
<dbReference type="VEuPathDB" id="FungiDB:BD410DRAFT_365695"/>
<proteinExistence type="predicted"/>
<gene>
    <name evidence="1" type="ORF">BD410DRAFT_365695</name>
</gene>
<organism evidence="1 2">
    <name type="scientific">Rickenella mellea</name>
    <dbReference type="NCBI Taxonomy" id="50990"/>
    <lineage>
        <taxon>Eukaryota</taxon>
        <taxon>Fungi</taxon>
        <taxon>Dikarya</taxon>
        <taxon>Basidiomycota</taxon>
        <taxon>Agaricomycotina</taxon>
        <taxon>Agaricomycetes</taxon>
        <taxon>Hymenochaetales</taxon>
        <taxon>Rickenellaceae</taxon>
        <taxon>Rickenella</taxon>
    </lineage>
</organism>
<evidence type="ECO:0000313" key="2">
    <source>
        <dbReference type="Proteomes" id="UP000294933"/>
    </source>
</evidence>
<reference evidence="1 2" key="1">
    <citation type="submission" date="2018-06" db="EMBL/GenBank/DDBJ databases">
        <title>A transcriptomic atlas of mushroom development highlights an independent origin of complex multicellularity.</title>
        <authorList>
            <consortium name="DOE Joint Genome Institute"/>
            <person name="Krizsan K."/>
            <person name="Almasi E."/>
            <person name="Merenyi Z."/>
            <person name="Sahu N."/>
            <person name="Viragh M."/>
            <person name="Koszo T."/>
            <person name="Mondo S."/>
            <person name="Kiss B."/>
            <person name="Balint B."/>
            <person name="Kues U."/>
            <person name="Barry K."/>
            <person name="Hegedus J.C."/>
            <person name="Henrissat B."/>
            <person name="Johnson J."/>
            <person name="Lipzen A."/>
            <person name="Ohm R."/>
            <person name="Nagy I."/>
            <person name="Pangilinan J."/>
            <person name="Yan J."/>
            <person name="Xiong Y."/>
            <person name="Grigoriev I.V."/>
            <person name="Hibbett D.S."/>
            <person name="Nagy L.G."/>
        </authorList>
    </citation>
    <scope>NUCLEOTIDE SEQUENCE [LARGE SCALE GENOMIC DNA]</scope>
    <source>
        <strain evidence="1 2">SZMC22713</strain>
    </source>
</reference>
<dbReference type="AlphaFoldDB" id="A0A4Y7PYN4"/>
<sequence>MFSQTSNHLHIDNIPHSADVLLHSHLNLTSFTLSSFDLRTFPRRRETPSAPRAFIPAFYDPEQLSLWGLSCDIFTWPNSAGLSILNGFHIFSCDIDDDFMPALSRTPLRKLTIGEAAVNVHALVHLVASSKKTQSFRALSPCSNRIRNIVGPLPTLKIYSLEHRSAI</sequence>
<keyword evidence="2" id="KW-1185">Reference proteome</keyword>
<protein>
    <submittedName>
        <fullName evidence="1">Uncharacterized protein</fullName>
    </submittedName>
</protein>
<name>A0A4Y7PYN4_9AGAM</name>
<dbReference type="EMBL" id="ML170187">
    <property type="protein sequence ID" value="TDL20513.1"/>
    <property type="molecule type" value="Genomic_DNA"/>
</dbReference>
<dbReference type="Proteomes" id="UP000294933">
    <property type="component" value="Unassembled WGS sequence"/>
</dbReference>